<feature type="region of interest" description="Disordered" evidence="1">
    <location>
        <begin position="303"/>
        <end position="344"/>
    </location>
</feature>
<dbReference type="GO" id="GO:0004519">
    <property type="term" value="F:endonuclease activity"/>
    <property type="evidence" value="ECO:0007669"/>
    <property type="project" value="InterPro"/>
</dbReference>
<sequence length="344" mass="37798">MVQYIVTPWRDHAELIDVRGYLYPDGGLRDTSSDAIPDTTSDEAKAIEQQQLCQQQRRLAVGRVQMWAHRGNCPHLVESTALLVAVALDDDDLMRRQQQQNRTGLQGQAASDFAIRAAYATAFSRFVTGLLDSQQDKQKKQSMYSLAKTIGLPATFVELRHQATHEQLPSLLKLRSAARKALAWIWEFYWRDLPLPAVEGKRSSHDSSVFGRASRPSDGSSAPASASAVSCEAALLAFLRGEIDEGVARGHLAPYDQWQIVQVTNEIGETTDDTKVMVRALHLVGDMLEGTCSLITKKPAAAVEGPGGVSEAGAMDEPSDNSRQNRAWSRLSKESWTPKPIGTV</sequence>
<dbReference type="EMBL" id="KQ964248">
    <property type="protein sequence ID" value="KXJ93126.1"/>
    <property type="molecule type" value="Genomic_DNA"/>
</dbReference>
<feature type="region of interest" description="Disordered" evidence="1">
    <location>
        <begin position="204"/>
        <end position="224"/>
    </location>
</feature>
<dbReference type="PANTHER" id="PTHR15002:SF0">
    <property type="entry name" value="RIBOSOMAL BIOGENESIS PROTEIN LAS1L"/>
    <property type="match status" value="1"/>
</dbReference>
<dbReference type="GO" id="GO:0090730">
    <property type="term" value="C:Las1 complex"/>
    <property type="evidence" value="ECO:0007669"/>
    <property type="project" value="InterPro"/>
</dbReference>
<dbReference type="InParanoid" id="A0A136J7W2"/>
<dbReference type="GO" id="GO:0000470">
    <property type="term" value="P:maturation of LSU-rRNA"/>
    <property type="evidence" value="ECO:0007669"/>
    <property type="project" value="TreeGrafter"/>
</dbReference>
<keyword evidence="3" id="KW-1185">Reference proteome</keyword>
<evidence type="ECO:0000313" key="3">
    <source>
        <dbReference type="Proteomes" id="UP000070501"/>
    </source>
</evidence>
<dbReference type="GO" id="GO:0000460">
    <property type="term" value="P:maturation of 5.8S rRNA"/>
    <property type="evidence" value="ECO:0007669"/>
    <property type="project" value="TreeGrafter"/>
</dbReference>
<dbReference type="InterPro" id="IPR007174">
    <property type="entry name" value="Las1"/>
</dbReference>
<dbReference type="PANTHER" id="PTHR15002">
    <property type="entry name" value="RIBOSOMAL BIOGENESIS PROTEIN LAS1L"/>
    <property type="match status" value="1"/>
</dbReference>
<dbReference type="Proteomes" id="UP000070501">
    <property type="component" value="Unassembled WGS sequence"/>
</dbReference>
<dbReference type="OrthoDB" id="10263222at2759"/>
<reference evidence="3" key="1">
    <citation type="submission" date="2016-02" db="EMBL/GenBank/DDBJ databases">
        <title>Draft genome sequence of Microdochium bolleyi, a fungal endophyte of beachgrass.</title>
        <authorList>
            <consortium name="DOE Joint Genome Institute"/>
            <person name="David A.S."/>
            <person name="May G."/>
            <person name="Haridas S."/>
            <person name="Lim J."/>
            <person name="Wang M."/>
            <person name="Labutti K."/>
            <person name="Lipzen A."/>
            <person name="Barry K."/>
            <person name="Grigoriev I.V."/>
        </authorList>
    </citation>
    <scope>NUCLEOTIDE SEQUENCE [LARGE SCALE GENOMIC DNA]</scope>
    <source>
        <strain evidence="3">J235TASD1</strain>
    </source>
</reference>
<evidence type="ECO:0000313" key="2">
    <source>
        <dbReference type="EMBL" id="KXJ93126.1"/>
    </source>
</evidence>
<accession>A0A136J7W2</accession>
<feature type="compositionally biased region" description="Low complexity" evidence="1">
    <location>
        <begin position="213"/>
        <end position="224"/>
    </location>
</feature>
<dbReference type="AlphaFoldDB" id="A0A136J7W2"/>
<dbReference type="GO" id="GO:0030687">
    <property type="term" value="C:preribosome, large subunit precursor"/>
    <property type="evidence" value="ECO:0007669"/>
    <property type="project" value="TreeGrafter"/>
</dbReference>
<dbReference type="STRING" id="196109.A0A136J7W2"/>
<organism evidence="2 3">
    <name type="scientific">Microdochium bolleyi</name>
    <dbReference type="NCBI Taxonomy" id="196109"/>
    <lineage>
        <taxon>Eukaryota</taxon>
        <taxon>Fungi</taxon>
        <taxon>Dikarya</taxon>
        <taxon>Ascomycota</taxon>
        <taxon>Pezizomycotina</taxon>
        <taxon>Sordariomycetes</taxon>
        <taxon>Xylariomycetidae</taxon>
        <taxon>Xylariales</taxon>
        <taxon>Microdochiaceae</taxon>
        <taxon>Microdochium</taxon>
    </lineage>
</organism>
<name>A0A136J7W2_9PEZI</name>
<proteinExistence type="predicted"/>
<evidence type="ECO:0000256" key="1">
    <source>
        <dbReference type="SAM" id="MobiDB-lite"/>
    </source>
</evidence>
<protein>
    <submittedName>
        <fullName evidence="2">Las1-like-domain-containing protein</fullName>
    </submittedName>
</protein>
<dbReference type="Pfam" id="PF04031">
    <property type="entry name" value="Las1"/>
    <property type="match status" value="1"/>
</dbReference>
<gene>
    <name evidence="2" type="ORF">Micbo1qcDRAFT_232739</name>
</gene>